<dbReference type="GO" id="GO:0004185">
    <property type="term" value="F:serine-type carboxypeptidase activity"/>
    <property type="evidence" value="ECO:0007669"/>
    <property type="project" value="InterPro"/>
</dbReference>
<dbReference type="GO" id="GO:0006508">
    <property type="term" value="P:proteolysis"/>
    <property type="evidence" value="ECO:0007669"/>
    <property type="project" value="UniProtKB-KW"/>
</dbReference>
<dbReference type="STRING" id="1043004.A0A074WJC9"/>
<dbReference type="RefSeq" id="XP_013426991.1">
    <property type="nucleotide sequence ID" value="XM_013571537.1"/>
</dbReference>
<dbReference type="Pfam" id="PF00450">
    <property type="entry name" value="Peptidase_S10"/>
    <property type="match status" value="1"/>
</dbReference>
<dbReference type="Proteomes" id="UP000027730">
    <property type="component" value="Unassembled WGS sequence"/>
</dbReference>
<reference evidence="7 8" key="1">
    <citation type="journal article" date="2014" name="BMC Genomics">
        <title>Genome sequencing of four Aureobasidium pullulans varieties: biotechnological potential, stress tolerance, and description of new species.</title>
        <authorList>
            <person name="Gostin Ar C."/>
            <person name="Ohm R.A."/>
            <person name="Kogej T."/>
            <person name="Sonjak S."/>
            <person name="Turk M."/>
            <person name="Zajc J."/>
            <person name="Zalar P."/>
            <person name="Grube M."/>
            <person name="Sun H."/>
            <person name="Han J."/>
            <person name="Sharma A."/>
            <person name="Chiniquy J."/>
            <person name="Ngan C.Y."/>
            <person name="Lipzen A."/>
            <person name="Barry K."/>
            <person name="Grigoriev I.V."/>
            <person name="Gunde-Cimerman N."/>
        </authorList>
    </citation>
    <scope>NUCLEOTIDE SEQUENCE [LARGE SCALE GENOMIC DNA]</scope>
    <source>
        <strain evidence="7 8">CBS 147.97</strain>
    </source>
</reference>
<protein>
    <submittedName>
        <fullName evidence="7">Alpha/beta-hydrolase</fullName>
    </submittedName>
</protein>
<evidence type="ECO:0000313" key="8">
    <source>
        <dbReference type="Proteomes" id="UP000027730"/>
    </source>
</evidence>
<dbReference type="SUPFAM" id="SSF53474">
    <property type="entry name" value="alpha/beta-Hydrolases"/>
    <property type="match status" value="1"/>
</dbReference>
<evidence type="ECO:0000313" key="7">
    <source>
        <dbReference type="EMBL" id="KEQ73118.1"/>
    </source>
</evidence>
<evidence type="ECO:0000256" key="6">
    <source>
        <dbReference type="ARBA" id="ARBA00023180"/>
    </source>
</evidence>
<keyword evidence="2" id="KW-0121">Carboxypeptidase</keyword>
<dbReference type="PRINTS" id="PR00724">
    <property type="entry name" value="CRBOXYPTASEC"/>
</dbReference>
<feature type="non-terminal residue" evidence="7">
    <location>
        <position position="1"/>
    </location>
</feature>
<dbReference type="EMBL" id="KL584710">
    <property type="protein sequence ID" value="KEQ73118.1"/>
    <property type="molecule type" value="Genomic_DNA"/>
</dbReference>
<evidence type="ECO:0000256" key="2">
    <source>
        <dbReference type="ARBA" id="ARBA00022645"/>
    </source>
</evidence>
<proteinExistence type="inferred from homology"/>
<organism evidence="7 8">
    <name type="scientific">Aureobasidium namibiae CBS 147.97</name>
    <dbReference type="NCBI Taxonomy" id="1043004"/>
    <lineage>
        <taxon>Eukaryota</taxon>
        <taxon>Fungi</taxon>
        <taxon>Dikarya</taxon>
        <taxon>Ascomycota</taxon>
        <taxon>Pezizomycotina</taxon>
        <taxon>Dothideomycetes</taxon>
        <taxon>Dothideomycetidae</taxon>
        <taxon>Dothideales</taxon>
        <taxon>Saccotheciaceae</taxon>
        <taxon>Aureobasidium</taxon>
    </lineage>
</organism>
<dbReference type="OrthoDB" id="443318at2759"/>
<keyword evidence="5 7" id="KW-0378">Hydrolase</keyword>
<evidence type="ECO:0000256" key="5">
    <source>
        <dbReference type="ARBA" id="ARBA00022801"/>
    </source>
</evidence>
<keyword evidence="4" id="KW-0732">Signal</keyword>
<accession>A0A074WJC9</accession>
<dbReference type="InterPro" id="IPR029058">
    <property type="entry name" value="AB_hydrolase_fold"/>
</dbReference>
<keyword evidence="8" id="KW-1185">Reference proteome</keyword>
<dbReference type="AlphaFoldDB" id="A0A074WJC9"/>
<dbReference type="PANTHER" id="PTHR11802:SF189">
    <property type="entry name" value="CARBOXYPEPTIDASE"/>
    <property type="match status" value="1"/>
</dbReference>
<dbReference type="GeneID" id="25410663"/>
<comment type="similarity">
    <text evidence="1">Belongs to the peptidase S10 family.</text>
</comment>
<dbReference type="GO" id="GO:0000324">
    <property type="term" value="C:fungal-type vacuole"/>
    <property type="evidence" value="ECO:0007669"/>
    <property type="project" value="TreeGrafter"/>
</dbReference>
<keyword evidence="3" id="KW-0645">Protease</keyword>
<dbReference type="Gene3D" id="3.40.50.1820">
    <property type="entry name" value="alpha/beta hydrolase"/>
    <property type="match status" value="1"/>
</dbReference>
<dbReference type="InterPro" id="IPR001563">
    <property type="entry name" value="Peptidase_S10"/>
</dbReference>
<evidence type="ECO:0000256" key="4">
    <source>
        <dbReference type="ARBA" id="ARBA00022729"/>
    </source>
</evidence>
<name>A0A074WJC9_9PEZI</name>
<keyword evidence="6" id="KW-0325">Glycoprotein</keyword>
<sequence>ICETTPGVNSFSGYVHLPSTLLAETQDPLDPYNISTFFWYFESRNNPRNAPLTVWLAGGPGEASSFSAMTENGPCYVNEFSNDTILNPFSLNQHSNVLYIDQPVQAGFSYSTFMNSTFDFLNPNPYVSSITPMEAYNGDIPAQNATFKYGVWADQSPSRTANTTENAIKPLWQFLQGWLENFPEYKTHDSRVNIWGNSYGGFWTTGLTSYILDQNTRINNNTLPGKAININAFGITNGCIDAHATAESIGRIIYNNTYNTSFLPNAINLEVQNNLTKPNGCYDQIYQCRLLVAESDAEGKGTNDTVNAVCATATAYCFTYGGSGAYSALSGRSVFDMAQTALAPYPPYYAVGYLNRPEVRRELGVPVMFNQNSAVVTTNFVLVTGDTARWDGMSKLDKILSSGVRVAFAFGDRDTRCNWLQGENVASTAQWSGANQFSTAGYEQTKINATYIGGLTKQFSTLSFTRIFQAGHAAGYFQPQTVLQIFERSSIWDRDVASGTRRVGAQGRYTTKGSTSAWSHFEVLPEVPEPICNIWEAAIACTDEQFEALVDGSAVIEHGIVISPNA</sequence>
<evidence type="ECO:0000256" key="3">
    <source>
        <dbReference type="ARBA" id="ARBA00022670"/>
    </source>
</evidence>
<evidence type="ECO:0000256" key="1">
    <source>
        <dbReference type="ARBA" id="ARBA00009431"/>
    </source>
</evidence>
<gene>
    <name evidence="7" type="ORF">M436DRAFT_47172</name>
</gene>
<dbReference type="HOGENOM" id="CLU_008523_10_3_1"/>
<dbReference type="PANTHER" id="PTHR11802">
    <property type="entry name" value="SERINE PROTEASE FAMILY S10 SERINE CARBOXYPEPTIDASE"/>
    <property type="match status" value="1"/>
</dbReference>